<evidence type="ECO:0000259" key="8">
    <source>
        <dbReference type="Pfam" id="PF10374"/>
    </source>
</evidence>
<dbReference type="InterPro" id="IPR018834">
    <property type="entry name" value="DNA/RNA-bd_Est1-type"/>
</dbReference>
<evidence type="ECO:0000259" key="7">
    <source>
        <dbReference type="Pfam" id="PF10373"/>
    </source>
</evidence>
<dbReference type="AlphaFoldDB" id="A0A131YA46"/>
<evidence type="ECO:0000256" key="1">
    <source>
        <dbReference type="ARBA" id="ARBA00004123"/>
    </source>
</evidence>
<proteinExistence type="evidence at transcript level"/>
<evidence type="ECO:0000259" key="9">
    <source>
        <dbReference type="Pfam" id="PF13638"/>
    </source>
</evidence>
<evidence type="ECO:0000256" key="3">
    <source>
        <dbReference type="ARBA" id="ARBA00022490"/>
    </source>
</evidence>
<dbReference type="GO" id="GO:0042162">
    <property type="term" value="F:telomeric DNA binding"/>
    <property type="evidence" value="ECO:0007669"/>
    <property type="project" value="TreeGrafter"/>
</dbReference>
<dbReference type="GO" id="GO:0005697">
    <property type="term" value="C:telomerase holoenzyme complex"/>
    <property type="evidence" value="ECO:0007669"/>
    <property type="project" value="TreeGrafter"/>
</dbReference>
<feature type="region of interest" description="Disordered" evidence="6">
    <location>
        <begin position="673"/>
        <end position="696"/>
    </location>
</feature>
<dbReference type="SUPFAM" id="SSF48452">
    <property type="entry name" value="TPR-like"/>
    <property type="match status" value="1"/>
</dbReference>
<protein>
    <submittedName>
        <fullName evidence="10">Putative nonsense mediated mrna decay factor</fullName>
    </submittedName>
</protein>
<dbReference type="InterPro" id="IPR002716">
    <property type="entry name" value="PIN_dom"/>
</dbReference>
<dbReference type="InterPro" id="IPR011990">
    <property type="entry name" value="TPR-like_helical_dom_sf"/>
</dbReference>
<keyword evidence="5" id="KW-0539">Nucleus</keyword>
<dbReference type="EMBL" id="GEFM01000434">
    <property type="protein sequence ID" value="JAP75362.1"/>
    <property type="molecule type" value="mRNA"/>
</dbReference>
<feature type="domain" description="DNA/RNA-binding" evidence="7">
    <location>
        <begin position="206"/>
        <end position="379"/>
    </location>
</feature>
<organism evidence="10">
    <name type="scientific">Ixodes ricinus</name>
    <name type="common">Common tick</name>
    <name type="synonym">Acarus ricinus</name>
    <dbReference type="NCBI Taxonomy" id="34613"/>
    <lineage>
        <taxon>Eukaryota</taxon>
        <taxon>Metazoa</taxon>
        <taxon>Ecdysozoa</taxon>
        <taxon>Arthropoda</taxon>
        <taxon>Chelicerata</taxon>
        <taxon>Arachnida</taxon>
        <taxon>Acari</taxon>
        <taxon>Parasitiformes</taxon>
        <taxon>Ixodida</taxon>
        <taxon>Ixodoidea</taxon>
        <taxon>Ixodidae</taxon>
        <taxon>Ixodinae</taxon>
        <taxon>Ixodes</taxon>
    </lineage>
</organism>
<dbReference type="CDD" id="cd09884">
    <property type="entry name" value="PIN_Smg5-like"/>
    <property type="match status" value="1"/>
</dbReference>
<dbReference type="GO" id="GO:0005737">
    <property type="term" value="C:cytoplasm"/>
    <property type="evidence" value="ECO:0007669"/>
    <property type="project" value="UniProtKB-SubCell"/>
</dbReference>
<name>A0A131YA46_IXORI</name>
<keyword evidence="3" id="KW-0963">Cytoplasm</keyword>
<feature type="domain" description="Telomerase activating protein Est1-like N-terminal" evidence="8">
    <location>
        <begin position="54"/>
        <end position="191"/>
    </location>
</feature>
<feature type="region of interest" description="Disordered" evidence="6">
    <location>
        <begin position="377"/>
        <end position="509"/>
    </location>
</feature>
<evidence type="ECO:0000256" key="5">
    <source>
        <dbReference type="ARBA" id="ARBA00023242"/>
    </source>
</evidence>
<dbReference type="GO" id="GO:0070034">
    <property type="term" value="F:telomerase RNA binding"/>
    <property type="evidence" value="ECO:0007669"/>
    <property type="project" value="TreeGrafter"/>
</dbReference>
<evidence type="ECO:0000313" key="10">
    <source>
        <dbReference type="EMBL" id="JAP75362.1"/>
    </source>
</evidence>
<dbReference type="PANTHER" id="PTHR15696:SF7">
    <property type="entry name" value="NONSENSE-MEDIATED MRNA DECAY FACTOR"/>
    <property type="match status" value="1"/>
</dbReference>
<sequence>RSASEAVRKLEEQLRNATSARARMAPEVTLLRTRVKEYCERLLFAAPLEYGRQAEELTWRKVYYEAVQQFKAPKRGVQGNGEGERVKDDDEEEAVLSLRAHLMSGLGHYHHLLIRLQAEYRLDLESSVDVPLRWSHRGLPRGRLSQRRQQPPHHGHDVSGQHEESLVLWARQACHRLLLCLGDLARYLSELGASGSGERERWALLSQRYYWQALGLDPEAGMPHNQLGTLAGGAHVGCNAAYHYLRCLQSGQPFDGAQGNLLRLLDKNSRLLLEAPHGGNTHLFRFSTHFLKLCEQLYTSTDTNGIQALCEETLAQLSALLAEPEMPTADLVFRAAVIAMLCTEKLRKSGPHPLSSAAAAFTLSLFSHVLAACSQRLAPPTTNGPEDPVAPSPLQGPDTAQTDGVADPDSCPDSGEGSGCGSPPCLVPPLGAKLDPETEQQSVQQSRPMKESRQRITCSPSTSTDEGSTHESSDHSSPTDPWSSHPDSEEGESPLGTATNDSGGDPVRGSGRELLLQLGGEGLLPCIKVLCDWLRGHAEFMGPCAQAAGPLWLHLATLLNVLQRFEELVLATTDGRQAMDRCSDMGAPRGPVGLPGDNWGQGPPLAEDICLRGTVALAKAHAAVDWALHPPSSQALQAWLRLECILQFGQWAANKPGSGLRYCPEERRFRPTGVSANGTVSPGPILGGRSESPEESERKRVMRSMAHLWLEQEVRDLEGQVGALAPPFLVPHTRVLCSQLAHVRRLVATRRFVLVVPSHVISSLDLLKRESVGARESIRWLEGELRRGSRYVRSQKSHERLSLSPMKYPKRKDKEAWELFQILECCHHLEKQCPRGGGQHPPGRVMVTLLTHGEHGLPHNAAALARSAGISMEDIEAFVSKWQTAAPPARTQPG</sequence>
<dbReference type="InterPro" id="IPR045153">
    <property type="entry name" value="Est1/Ebs1-like"/>
</dbReference>
<reference evidence="10" key="1">
    <citation type="submission" date="2016-02" db="EMBL/GenBank/DDBJ databases">
        <title>RNAseq analyses of the midgut from blood- or serum-fed Ixodes ricinus ticks.</title>
        <authorList>
            <person name="Perner J."/>
            <person name="Provaznik J."/>
            <person name="Schrenkova J."/>
            <person name="Urbanova V."/>
            <person name="Ribeiro J.M."/>
            <person name="Kopacek P."/>
        </authorList>
    </citation>
    <scope>NUCLEOTIDE SEQUENCE</scope>
    <source>
        <tissue evidence="10">Gut</tissue>
    </source>
</reference>
<dbReference type="Pfam" id="PF10374">
    <property type="entry name" value="EST1"/>
    <property type="match status" value="1"/>
</dbReference>
<accession>A0A131YA46</accession>
<dbReference type="Gene3D" id="3.40.50.1010">
    <property type="entry name" value="5'-nuclease"/>
    <property type="match status" value="1"/>
</dbReference>
<evidence type="ECO:0000256" key="2">
    <source>
        <dbReference type="ARBA" id="ARBA00004496"/>
    </source>
</evidence>
<evidence type="ECO:0000256" key="4">
    <source>
        <dbReference type="ARBA" id="ARBA00023161"/>
    </source>
</evidence>
<feature type="compositionally biased region" description="Polar residues" evidence="6">
    <location>
        <begin position="455"/>
        <end position="466"/>
    </location>
</feature>
<dbReference type="Pfam" id="PF13638">
    <property type="entry name" value="PIN_4"/>
    <property type="match status" value="1"/>
</dbReference>
<dbReference type="InterPro" id="IPR019458">
    <property type="entry name" value="Est1-like_N"/>
</dbReference>
<evidence type="ECO:0000256" key="6">
    <source>
        <dbReference type="SAM" id="MobiDB-lite"/>
    </source>
</evidence>
<comment type="subcellular location">
    <subcellularLocation>
        <location evidence="2">Cytoplasm</location>
    </subcellularLocation>
    <subcellularLocation>
        <location evidence="1">Nucleus</location>
    </subcellularLocation>
</comment>
<dbReference type="Gene3D" id="1.25.40.10">
    <property type="entry name" value="Tetratricopeptide repeat domain"/>
    <property type="match status" value="1"/>
</dbReference>
<keyword evidence="4" id="KW-0866">Nonsense-mediated mRNA decay</keyword>
<dbReference type="PANTHER" id="PTHR15696">
    <property type="entry name" value="SMG-7 SUPPRESSOR WITH MORPHOLOGICAL EFFECT ON GENITALIA PROTEIN 7"/>
    <property type="match status" value="1"/>
</dbReference>
<dbReference type="Pfam" id="PF10373">
    <property type="entry name" value="EST1_DNA_bind"/>
    <property type="match status" value="1"/>
</dbReference>
<feature type="non-terminal residue" evidence="10">
    <location>
        <position position="1"/>
    </location>
</feature>
<feature type="domain" description="PIN" evidence="9">
    <location>
        <begin position="732"/>
        <end position="851"/>
    </location>
</feature>
<dbReference type="GO" id="GO:0000184">
    <property type="term" value="P:nuclear-transcribed mRNA catabolic process, nonsense-mediated decay"/>
    <property type="evidence" value="ECO:0007669"/>
    <property type="project" value="UniProtKB-KW"/>
</dbReference>